<sequence>MATSPFLDIDVTTPACVVWECGNATQCLTEADPATHDLSFEYRFDSLTSSASLIIHCPVRLKGIDSYTSILGLITPSAIASFSFEAYSKPPEPVRQKLNSNLIRLRFDLCQPLRLVAPIAAVEPVQPRKRRSADVCTTLCSLGRATALDIYVSDKALPSIKLKAFHEAFRQSTLKSFDVDFPNTLASLYRGSGGKLIDDLSLLQNNPNNQPPPYDELDSSPPKVTEPVSLDKSVFPPPPECDGKKRRRLVSSSSPDMVANHADLGWALVGKMHQEMQMLVQRVAQLETDKLADQGQLVRTEEVRMLSRRVEELEAENKQLSEEVDALRANCELASDGLESNDAAVLEVQSELDDLTDRVDSLLRNGLDSEVEDGIVQKVTDRATANLLNKNYSLSISES</sequence>
<evidence type="ECO:0000313" key="3">
    <source>
        <dbReference type="EMBL" id="KAK7428853.1"/>
    </source>
</evidence>
<comment type="caution">
    <text evidence="3">The sequence shown here is derived from an EMBL/GenBank/DDBJ whole genome shotgun (WGS) entry which is preliminary data.</text>
</comment>
<dbReference type="Proteomes" id="UP001498421">
    <property type="component" value="Unassembled WGS sequence"/>
</dbReference>
<evidence type="ECO:0000313" key="4">
    <source>
        <dbReference type="Proteomes" id="UP001498421"/>
    </source>
</evidence>
<evidence type="ECO:0000256" key="1">
    <source>
        <dbReference type="SAM" id="Coils"/>
    </source>
</evidence>
<keyword evidence="1" id="KW-0175">Coiled coil</keyword>
<accession>A0ABR1I7M2</accession>
<name>A0ABR1I7M2_9HYPO</name>
<protein>
    <submittedName>
        <fullName evidence="3">Uncharacterized protein</fullName>
    </submittedName>
</protein>
<evidence type="ECO:0000256" key="2">
    <source>
        <dbReference type="SAM" id="MobiDB-lite"/>
    </source>
</evidence>
<dbReference type="EMBL" id="JAZAVK010000036">
    <property type="protein sequence ID" value="KAK7428853.1"/>
    <property type="molecule type" value="Genomic_DNA"/>
</dbReference>
<keyword evidence="4" id="KW-1185">Reference proteome</keyword>
<organism evidence="3 4">
    <name type="scientific">Neonectria magnoliae</name>
    <dbReference type="NCBI Taxonomy" id="2732573"/>
    <lineage>
        <taxon>Eukaryota</taxon>
        <taxon>Fungi</taxon>
        <taxon>Dikarya</taxon>
        <taxon>Ascomycota</taxon>
        <taxon>Pezizomycotina</taxon>
        <taxon>Sordariomycetes</taxon>
        <taxon>Hypocreomycetidae</taxon>
        <taxon>Hypocreales</taxon>
        <taxon>Nectriaceae</taxon>
        <taxon>Neonectria</taxon>
    </lineage>
</organism>
<proteinExistence type="predicted"/>
<feature type="coiled-coil region" evidence="1">
    <location>
        <begin position="303"/>
        <end position="365"/>
    </location>
</feature>
<dbReference type="CDD" id="cd14686">
    <property type="entry name" value="bZIP"/>
    <property type="match status" value="1"/>
</dbReference>
<gene>
    <name evidence="3" type="ORF">QQZ08_004623</name>
</gene>
<reference evidence="3 4" key="1">
    <citation type="journal article" date="2025" name="Microbiol. Resour. Announc.">
        <title>Draft genome sequences for Neonectria magnoliae and Neonectria punicea, canker pathogens of Liriodendron tulipifera and Acer saccharum in West Virginia.</title>
        <authorList>
            <person name="Petronek H.M."/>
            <person name="Kasson M.T."/>
            <person name="Metheny A.M."/>
            <person name="Stauder C.M."/>
            <person name="Lovett B."/>
            <person name="Lynch S.C."/>
            <person name="Garnas J.R."/>
            <person name="Kasson L.R."/>
            <person name="Stajich J.E."/>
        </authorList>
    </citation>
    <scope>NUCLEOTIDE SEQUENCE [LARGE SCALE GENOMIC DNA]</scope>
    <source>
        <strain evidence="3 4">NRRL 64651</strain>
    </source>
</reference>
<feature type="region of interest" description="Disordered" evidence="2">
    <location>
        <begin position="203"/>
        <end position="254"/>
    </location>
</feature>